<name>A0ABT9P7J5_9ACTN</name>
<protein>
    <submittedName>
        <fullName evidence="3">Nicotianamine synthase</fullName>
        <ecNumber evidence="3">2.5.1.43</ecNumber>
    </submittedName>
</protein>
<dbReference type="EMBL" id="JAUSQZ010000001">
    <property type="protein sequence ID" value="MDP9828672.1"/>
    <property type="molecule type" value="Genomic_DNA"/>
</dbReference>
<sequence length="300" mass="31933">MSGAGVTPAAGAHVVAEAGDLALLRDRSDAEQLAARVATIYENLRQQPGLAPSIVVDRLFTELVGLCEDDGGDLSARAARVLSDERVASRLSGLHEVCAEGEYLMEIHWSRRIAVAEKPREVLEHFPYLGNYRELTRLEINLLRCFGVEPSAARRICFLGAGPLPLSAVCLHEELGVMVDVVDRSAEAVALGAACVNALLGHGAVRFHQAEAAEFEAVAGADVVVLGALAGLDPAEKNAILAALRQRLSPGAVLLVRSAAGLRRLLYPAVGTQELSGWEKLGVLHPLNDVINSVIVLRRP</sequence>
<dbReference type="RefSeq" id="WP_307246089.1">
    <property type="nucleotide sequence ID" value="NZ_JAUSQZ010000001.1"/>
</dbReference>
<keyword evidence="2" id="KW-0949">S-adenosyl-L-methionine</keyword>
<reference evidence="3 4" key="1">
    <citation type="submission" date="2023-07" db="EMBL/GenBank/DDBJ databases">
        <title>Sequencing the genomes of 1000 actinobacteria strains.</title>
        <authorList>
            <person name="Klenk H.-P."/>
        </authorList>
    </citation>
    <scope>NUCLEOTIDE SEQUENCE [LARGE SCALE GENOMIC DNA]</scope>
    <source>
        <strain evidence="3 4">DSM 44388</strain>
    </source>
</reference>
<dbReference type="PROSITE" id="PS51142">
    <property type="entry name" value="NAS"/>
    <property type="match status" value="1"/>
</dbReference>
<dbReference type="InterPro" id="IPR029063">
    <property type="entry name" value="SAM-dependent_MTases_sf"/>
</dbReference>
<comment type="caution">
    <text evidence="3">The sequence shown here is derived from an EMBL/GenBank/DDBJ whole genome shotgun (WGS) entry which is preliminary data.</text>
</comment>
<dbReference type="InterPro" id="IPR004298">
    <property type="entry name" value="Nicotian_synth"/>
</dbReference>
<keyword evidence="4" id="KW-1185">Reference proteome</keyword>
<dbReference type="GO" id="GO:0030410">
    <property type="term" value="F:nicotianamine synthase activity"/>
    <property type="evidence" value="ECO:0007669"/>
    <property type="project" value="UniProtKB-EC"/>
</dbReference>
<dbReference type="EC" id="2.5.1.43" evidence="3"/>
<accession>A0ABT9P7J5</accession>
<dbReference type="Pfam" id="PF03059">
    <property type="entry name" value="NAS"/>
    <property type="match status" value="1"/>
</dbReference>
<evidence type="ECO:0000313" key="4">
    <source>
        <dbReference type="Proteomes" id="UP001235712"/>
    </source>
</evidence>
<dbReference type="PANTHER" id="PTHR32266">
    <property type="entry name" value="NICOTIANAMINE SYNTHASE 3"/>
    <property type="match status" value="1"/>
</dbReference>
<dbReference type="Proteomes" id="UP001235712">
    <property type="component" value="Unassembled WGS sequence"/>
</dbReference>
<dbReference type="Gene3D" id="3.40.50.150">
    <property type="entry name" value="Vaccinia Virus protein VP39"/>
    <property type="match status" value="1"/>
</dbReference>
<evidence type="ECO:0000256" key="1">
    <source>
        <dbReference type="ARBA" id="ARBA00022679"/>
    </source>
</evidence>
<gene>
    <name evidence="3" type="ORF">J2S57_004421</name>
</gene>
<keyword evidence="1 3" id="KW-0808">Transferase</keyword>
<proteinExistence type="predicted"/>
<evidence type="ECO:0000256" key="2">
    <source>
        <dbReference type="ARBA" id="ARBA00022691"/>
    </source>
</evidence>
<organism evidence="3 4">
    <name type="scientific">Kineosporia succinea</name>
    <dbReference type="NCBI Taxonomy" id="84632"/>
    <lineage>
        <taxon>Bacteria</taxon>
        <taxon>Bacillati</taxon>
        <taxon>Actinomycetota</taxon>
        <taxon>Actinomycetes</taxon>
        <taxon>Kineosporiales</taxon>
        <taxon>Kineosporiaceae</taxon>
        <taxon>Kineosporia</taxon>
    </lineage>
</organism>
<evidence type="ECO:0000313" key="3">
    <source>
        <dbReference type="EMBL" id="MDP9828672.1"/>
    </source>
</evidence>
<dbReference type="SUPFAM" id="SSF53335">
    <property type="entry name" value="S-adenosyl-L-methionine-dependent methyltransferases"/>
    <property type="match status" value="1"/>
</dbReference>
<dbReference type="PANTHER" id="PTHR32266:SF12">
    <property type="entry name" value="NICOTIANAMINE SYNTHASE 3"/>
    <property type="match status" value="1"/>
</dbReference>